<dbReference type="Proteomes" id="UP000663854">
    <property type="component" value="Unassembled WGS sequence"/>
</dbReference>
<organism evidence="1 2">
    <name type="scientific">Rotaria sordida</name>
    <dbReference type="NCBI Taxonomy" id="392033"/>
    <lineage>
        <taxon>Eukaryota</taxon>
        <taxon>Metazoa</taxon>
        <taxon>Spiralia</taxon>
        <taxon>Gnathifera</taxon>
        <taxon>Rotifera</taxon>
        <taxon>Eurotatoria</taxon>
        <taxon>Bdelloidea</taxon>
        <taxon>Philodinida</taxon>
        <taxon>Philodinidae</taxon>
        <taxon>Rotaria</taxon>
    </lineage>
</organism>
<sequence length="641" mass="75101">MDNNVLASLTVCKQQHRRRLIKKKHRRRHLLSIRRILLDTTYPNLFIKPLHNKDIPVDDNLKLTSLPTFITEEQNEHSSDGILDLCANEESFDDLSERNVDEEVYYDLDELNIDEQVSDVLDESFNLATSTFPEPDLILHGSTKITKNEYFEELFLKRSICTTCNQNLNHHNDNIKCNLTEEKFHADIYDIDVNIAFYQLIDRLWPEIIEYKQQLASNSSSEYNDIPLNALYRNMISCLAYGVDFVSLIFHLDGISLCKSSKLTMWLLSGIFIELPPHLRYRRHNMILLSIWIGYTEPKSSEHIGGRGGKRQYYSENHIRLRDERRYELESIKAVKTSSNVHGHLGRSILHDLLDVPLPHSIIVDYLHVSLLRHTKSIVKQIYKNLSPLQRTKLDTCLRSQKFPHFFNRKLRAVCDFSFIKASELKNLLLYALLPLLINFLPAEQLAHLALYVTSIRIDFALRNRASSNYSSSLQIIDGPLDKVNLTSSMIHDVTQCHLMTCSCDKPEQCIRVYRRCMIDKRIYHSLIYSRRNSTVSFFIQYNRNQDDSNFGKIRYFFTSNNETFAVIEHHEIKNKFSQFFNLTSYYDLLRKSIDSFFYVLYSKAFSLHYVPITSIRNHCIIFEMTDYIIVTPISVYGEHD</sequence>
<dbReference type="EMBL" id="CAJNOH010001065">
    <property type="protein sequence ID" value="CAF1171092.1"/>
    <property type="molecule type" value="Genomic_DNA"/>
</dbReference>
<evidence type="ECO:0000313" key="1">
    <source>
        <dbReference type="EMBL" id="CAF1171092.1"/>
    </source>
</evidence>
<dbReference type="AlphaFoldDB" id="A0A814UAV4"/>
<gene>
    <name evidence="1" type="ORF">PYM288_LOCUS23277</name>
</gene>
<comment type="caution">
    <text evidence="1">The sequence shown here is derived from an EMBL/GenBank/DDBJ whole genome shotgun (WGS) entry which is preliminary data.</text>
</comment>
<accession>A0A814UAV4</accession>
<reference evidence="1" key="1">
    <citation type="submission" date="2021-02" db="EMBL/GenBank/DDBJ databases">
        <authorList>
            <person name="Nowell W R."/>
        </authorList>
    </citation>
    <scope>NUCLEOTIDE SEQUENCE</scope>
</reference>
<proteinExistence type="predicted"/>
<name>A0A814UAV4_9BILA</name>
<evidence type="ECO:0000313" key="2">
    <source>
        <dbReference type="Proteomes" id="UP000663854"/>
    </source>
</evidence>
<protein>
    <submittedName>
        <fullName evidence="1">Uncharacterized protein</fullName>
    </submittedName>
</protein>